<name>A0A6J2TGZ5_DROLE</name>
<feature type="domain" description="EF-hand" evidence="2">
    <location>
        <begin position="147"/>
        <end position="182"/>
    </location>
</feature>
<dbReference type="OrthoDB" id="191686at2759"/>
<dbReference type="Pfam" id="PF13499">
    <property type="entry name" value="EF-hand_7"/>
    <property type="match status" value="1"/>
</dbReference>
<dbReference type="Proteomes" id="UP000504634">
    <property type="component" value="Unplaced"/>
</dbReference>
<dbReference type="InterPro" id="IPR002048">
    <property type="entry name" value="EF_hand_dom"/>
</dbReference>
<accession>A0A6J2TGZ5</accession>
<keyword evidence="1" id="KW-0106">Calcium</keyword>
<dbReference type="Gene3D" id="1.10.238.10">
    <property type="entry name" value="EF-hand"/>
    <property type="match status" value="1"/>
</dbReference>
<evidence type="ECO:0000256" key="1">
    <source>
        <dbReference type="ARBA" id="ARBA00022837"/>
    </source>
</evidence>
<organism evidence="3 4">
    <name type="scientific">Drosophila lebanonensis</name>
    <name type="common">Fruit fly</name>
    <name type="synonym">Scaptodrosophila lebanonensis</name>
    <dbReference type="NCBI Taxonomy" id="7225"/>
    <lineage>
        <taxon>Eukaryota</taxon>
        <taxon>Metazoa</taxon>
        <taxon>Ecdysozoa</taxon>
        <taxon>Arthropoda</taxon>
        <taxon>Hexapoda</taxon>
        <taxon>Insecta</taxon>
        <taxon>Pterygota</taxon>
        <taxon>Neoptera</taxon>
        <taxon>Endopterygota</taxon>
        <taxon>Diptera</taxon>
        <taxon>Brachycera</taxon>
        <taxon>Muscomorpha</taxon>
        <taxon>Ephydroidea</taxon>
        <taxon>Drosophilidae</taxon>
        <taxon>Scaptodrosophila</taxon>
    </lineage>
</organism>
<keyword evidence="3" id="KW-1185">Reference proteome</keyword>
<evidence type="ECO:0000313" key="4">
    <source>
        <dbReference type="RefSeq" id="XP_030374725.1"/>
    </source>
</evidence>
<dbReference type="InterPro" id="IPR018247">
    <property type="entry name" value="EF_Hand_1_Ca_BS"/>
</dbReference>
<evidence type="ECO:0000313" key="3">
    <source>
        <dbReference type="Proteomes" id="UP000504634"/>
    </source>
</evidence>
<sequence>MDNMSNTRFIALYHHLIKQYSANSTFREMEVASVLLIYYKFVLANGPLARKMQKQQLYNLFLVLFDINDRLITERILLTITTDAKYIDPLAWLNLLEIFMSTDLRVRMKFAFSVYNASGSGYLNRELIIQKVERFFDGQDEDEINELRSDMVDFLFLKFDLDKDGQISFDEYAEVVSKQPALLEFLGQCLPTNSGNFLIAHCANIYSFIDRLEI</sequence>
<gene>
    <name evidence="4" type="primary">LOC115624245</name>
</gene>
<evidence type="ECO:0000259" key="2">
    <source>
        <dbReference type="PROSITE" id="PS50222"/>
    </source>
</evidence>
<protein>
    <submittedName>
        <fullName evidence="4">EF-hand calcium-binding domain-containing protein 1-like</fullName>
    </submittedName>
</protein>
<dbReference type="SMART" id="SM00054">
    <property type="entry name" value="EFh"/>
    <property type="match status" value="1"/>
</dbReference>
<dbReference type="AlphaFoldDB" id="A0A6J2TGZ5"/>
<dbReference type="InterPro" id="IPR011992">
    <property type="entry name" value="EF-hand-dom_pair"/>
</dbReference>
<dbReference type="PROSITE" id="PS50222">
    <property type="entry name" value="EF_HAND_2"/>
    <property type="match status" value="1"/>
</dbReference>
<dbReference type="GeneID" id="115624245"/>
<dbReference type="PROSITE" id="PS00018">
    <property type="entry name" value="EF_HAND_1"/>
    <property type="match status" value="1"/>
</dbReference>
<reference evidence="4" key="1">
    <citation type="submission" date="2025-08" db="UniProtKB">
        <authorList>
            <consortium name="RefSeq"/>
        </authorList>
    </citation>
    <scope>IDENTIFICATION</scope>
    <source>
        <strain evidence="4">11010-0011.00</strain>
        <tissue evidence="4">Whole body</tissue>
    </source>
</reference>
<dbReference type="SUPFAM" id="SSF47473">
    <property type="entry name" value="EF-hand"/>
    <property type="match status" value="1"/>
</dbReference>
<proteinExistence type="predicted"/>
<dbReference type="GO" id="GO:0005509">
    <property type="term" value="F:calcium ion binding"/>
    <property type="evidence" value="ECO:0007669"/>
    <property type="project" value="InterPro"/>
</dbReference>
<dbReference type="RefSeq" id="XP_030374725.1">
    <property type="nucleotide sequence ID" value="XM_030518865.1"/>
</dbReference>
<dbReference type="CDD" id="cd00051">
    <property type="entry name" value="EFh"/>
    <property type="match status" value="1"/>
</dbReference>